<accession>A0A0F5JU38</accession>
<name>A0A0F5JU38_9BURK</name>
<dbReference type="EMBL" id="LAQU01000065">
    <property type="protein sequence ID" value="KKB61160.1"/>
    <property type="molecule type" value="Genomic_DNA"/>
</dbReference>
<dbReference type="Proteomes" id="UP000033618">
    <property type="component" value="Unassembled WGS sequence"/>
</dbReference>
<evidence type="ECO:0000313" key="2">
    <source>
        <dbReference type="Proteomes" id="UP000033618"/>
    </source>
</evidence>
<reference evidence="1 2" key="1">
    <citation type="submission" date="2015-03" db="EMBL/GenBank/DDBJ databases">
        <title>Draft Genome Sequence of Burkholderia andropogonis type strain ICMP2807, isolated from Sorghum bicolor.</title>
        <authorList>
            <person name="Lopes-Santos L."/>
            <person name="Castro D.B."/>
            <person name="Ottoboni L.M."/>
            <person name="Park D."/>
            <person name="Weirc B.S."/>
            <person name="Destefano S.A."/>
        </authorList>
    </citation>
    <scope>NUCLEOTIDE SEQUENCE [LARGE SCALE GENOMIC DNA]</scope>
    <source>
        <strain evidence="1 2">ICMP2807</strain>
    </source>
</reference>
<dbReference type="OrthoDB" id="8969159at2"/>
<dbReference type="AlphaFoldDB" id="A0A0F5JU38"/>
<keyword evidence="2" id="KW-1185">Reference proteome</keyword>
<comment type="caution">
    <text evidence="1">The sequence shown here is derived from an EMBL/GenBank/DDBJ whole genome shotgun (WGS) entry which is preliminary data.</text>
</comment>
<proteinExistence type="predicted"/>
<dbReference type="STRING" id="28092.WM40_24825"/>
<gene>
    <name evidence="1" type="ORF">WM40_24825</name>
</gene>
<sequence length="84" mass="9353">MQITLHAAKDIYRQAIDPHASDVEGSAWWDEVAGEMRGVIDARTLADAAELIAWWHDDWTGISDTPRAAAKRIREAARGARRNA</sequence>
<evidence type="ECO:0000313" key="1">
    <source>
        <dbReference type="EMBL" id="KKB61160.1"/>
    </source>
</evidence>
<dbReference type="RefSeq" id="WP_046154307.1">
    <property type="nucleotide sequence ID" value="NZ_CADFGU010000033.1"/>
</dbReference>
<organism evidence="1 2">
    <name type="scientific">Robbsia andropogonis</name>
    <dbReference type="NCBI Taxonomy" id="28092"/>
    <lineage>
        <taxon>Bacteria</taxon>
        <taxon>Pseudomonadati</taxon>
        <taxon>Pseudomonadota</taxon>
        <taxon>Betaproteobacteria</taxon>
        <taxon>Burkholderiales</taxon>
        <taxon>Burkholderiaceae</taxon>
        <taxon>Robbsia</taxon>
    </lineage>
</organism>
<protein>
    <submittedName>
        <fullName evidence="1">Uncharacterized protein</fullName>
    </submittedName>
</protein>
<dbReference type="PATRIC" id="fig|28092.6.peg.5857"/>